<dbReference type="SUPFAM" id="SSF55811">
    <property type="entry name" value="Nudix"/>
    <property type="match status" value="1"/>
</dbReference>
<dbReference type="GO" id="GO:0016787">
    <property type="term" value="F:hydrolase activity"/>
    <property type="evidence" value="ECO:0007669"/>
    <property type="project" value="UniProtKB-KW"/>
</dbReference>
<organism evidence="4 5">
    <name type="scientific">Lentinula aciculospora</name>
    <dbReference type="NCBI Taxonomy" id="153920"/>
    <lineage>
        <taxon>Eukaryota</taxon>
        <taxon>Fungi</taxon>
        <taxon>Dikarya</taxon>
        <taxon>Basidiomycota</taxon>
        <taxon>Agaricomycotina</taxon>
        <taxon>Agaricomycetes</taxon>
        <taxon>Agaricomycetidae</taxon>
        <taxon>Agaricales</taxon>
        <taxon>Marasmiineae</taxon>
        <taxon>Omphalotaceae</taxon>
        <taxon>Lentinula</taxon>
    </lineage>
</organism>
<dbReference type="CDD" id="cd02883">
    <property type="entry name" value="NUDIX_Hydrolase"/>
    <property type="match status" value="1"/>
</dbReference>
<sequence>MSKTASLTRIGASGNFDNYNSSSVPSLSRSISQPLTTASHSRTCSSASTSSSQPNSITRSITSFIPDALRRHRTTLHPQTFSKWSSPSIPDGGWACEDFMVGVGMVVIQPSTNKMVVLYDHADKRPGCYFLPRGRKDLGETLQEAVLREAYEESGFEVDFLPLYKFNRQPTPPADRTGEWKPDNEPIYMTTRKWGPIVRQGKLVDKGGEYFISWFIGQIPENATYHRGVGMPNEQAFQTFLVPFDEALDLINHQERPVVQYAQHLYRRHLEWAAYLERLRTETEQEVLSKEIDGGTKGIGGEDMEIQERTPTRS</sequence>
<feature type="region of interest" description="Disordered" evidence="2">
    <location>
        <begin position="30"/>
        <end position="58"/>
    </location>
</feature>
<dbReference type="AlphaFoldDB" id="A0A9W9DQ08"/>
<dbReference type="OrthoDB" id="276276at2759"/>
<evidence type="ECO:0000313" key="4">
    <source>
        <dbReference type="EMBL" id="KAJ4480886.1"/>
    </source>
</evidence>
<feature type="domain" description="Nudix hydrolase" evidence="3">
    <location>
        <begin position="98"/>
        <end position="264"/>
    </location>
</feature>
<keyword evidence="1" id="KW-0378">Hydrolase</keyword>
<dbReference type="InterPro" id="IPR020084">
    <property type="entry name" value="NUDIX_hydrolase_CS"/>
</dbReference>
<dbReference type="InterPro" id="IPR000086">
    <property type="entry name" value="NUDIX_hydrolase_dom"/>
</dbReference>
<keyword evidence="5" id="KW-1185">Reference proteome</keyword>
<dbReference type="PROSITE" id="PS00893">
    <property type="entry name" value="NUDIX_BOX"/>
    <property type="match status" value="1"/>
</dbReference>
<dbReference type="EMBL" id="JAOTPV010000006">
    <property type="protein sequence ID" value="KAJ4480886.1"/>
    <property type="molecule type" value="Genomic_DNA"/>
</dbReference>
<name>A0A9W9DQ08_9AGAR</name>
<evidence type="ECO:0000256" key="1">
    <source>
        <dbReference type="ARBA" id="ARBA00022801"/>
    </source>
</evidence>
<accession>A0A9W9DQ08</accession>
<dbReference type="Pfam" id="PF00293">
    <property type="entry name" value="NUDIX"/>
    <property type="match status" value="1"/>
</dbReference>
<protein>
    <recommendedName>
        <fullName evidence="3">Nudix hydrolase domain-containing protein</fullName>
    </recommendedName>
</protein>
<reference evidence="4" key="1">
    <citation type="submission" date="2022-08" db="EMBL/GenBank/DDBJ databases">
        <title>A Global Phylogenomic Analysis of the Shiitake Genus Lentinula.</title>
        <authorList>
            <consortium name="DOE Joint Genome Institute"/>
            <person name="Sierra-Patev S."/>
            <person name="Min B."/>
            <person name="Naranjo-Ortiz M."/>
            <person name="Looney B."/>
            <person name="Konkel Z."/>
            <person name="Slot J.C."/>
            <person name="Sakamoto Y."/>
            <person name="Steenwyk J.L."/>
            <person name="Rokas A."/>
            <person name="Carro J."/>
            <person name="Camarero S."/>
            <person name="Ferreira P."/>
            <person name="Molpeceres G."/>
            <person name="Ruiz-Duenas F.J."/>
            <person name="Serrano A."/>
            <person name="Henrissat B."/>
            <person name="Drula E."/>
            <person name="Hughes K.W."/>
            <person name="Mata J.L."/>
            <person name="Ishikawa N.K."/>
            <person name="Vargas-Isla R."/>
            <person name="Ushijima S."/>
            <person name="Smith C.A."/>
            <person name="Ahrendt S."/>
            <person name="Andreopoulos W."/>
            <person name="He G."/>
            <person name="Labutti K."/>
            <person name="Lipzen A."/>
            <person name="Ng V."/>
            <person name="Riley R."/>
            <person name="Sandor L."/>
            <person name="Barry K."/>
            <person name="Martinez A.T."/>
            <person name="Xiao Y."/>
            <person name="Gibbons J.G."/>
            <person name="Terashima K."/>
            <person name="Grigoriev I.V."/>
            <person name="Hibbett D.S."/>
        </authorList>
    </citation>
    <scope>NUCLEOTIDE SEQUENCE</scope>
    <source>
        <strain evidence="4">JLM2183</strain>
    </source>
</reference>
<dbReference type="Proteomes" id="UP001150266">
    <property type="component" value="Unassembled WGS sequence"/>
</dbReference>
<evidence type="ECO:0000256" key="2">
    <source>
        <dbReference type="SAM" id="MobiDB-lite"/>
    </source>
</evidence>
<gene>
    <name evidence="4" type="ORF">J3R30DRAFT_3287959</name>
</gene>
<proteinExistence type="predicted"/>
<evidence type="ECO:0000259" key="3">
    <source>
        <dbReference type="PROSITE" id="PS51462"/>
    </source>
</evidence>
<dbReference type="Gene3D" id="3.90.79.10">
    <property type="entry name" value="Nucleoside Triphosphate Pyrophosphohydrolase"/>
    <property type="match status" value="1"/>
</dbReference>
<feature type="region of interest" description="Disordered" evidence="2">
    <location>
        <begin position="293"/>
        <end position="314"/>
    </location>
</feature>
<dbReference type="PROSITE" id="PS51462">
    <property type="entry name" value="NUDIX"/>
    <property type="match status" value="1"/>
</dbReference>
<comment type="caution">
    <text evidence="4">The sequence shown here is derived from an EMBL/GenBank/DDBJ whole genome shotgun (WGS) entry which is preliminary data.</text>
</comment>
<evidence type="ECO:0000313" key="5">
    <source>
        <dbReference type="Proteomes" id="UP001150266"/>
    </source>
</evidence>
<dbReference type="InterPro" id="IPR015797">
    <property type="entry name" value="NUDIX_hydrolase-like_dom_sf"/>
</dbReference>